<feature type="chain" id="PRO_5001637472" description="Pollen Ole e 1 allergen and extensin family protein" evidence="2">
    <location>
        <begin position="22"/>
        <end position="347"/>
    </location>
</feature>
<feature type="region of interest" description="Disordered" evidence="1">
    <location>
        <begin position="155"/>
        <end position="255"/>
    </location>
</feature>
<feature type="compositionally biased region" description="Pro residues" evidence="1">
    <location>
        <begin position="208"/>
        <end position="227"/>
    </location>
</feature>
<gene>
    <name evidence="3" type="ORF">CISIN_1g019020mg</name>
</gene>
<feature type="compositionally biased region" description="Low complexity" evidence="1">
    <location>
        <begin position="337"/>
        <end position="347"/>
    </location>
</feature>
<dbReference type="PANTHER" id="PTHR47273:SF4">
    <property type="entry name" value="EXPRESSED PROTEIN"/>
    <property type="match status" value="1"/>
</dbReference>
<dbReference type="AlphaFoldDB" id="A0A067FY85"/>
<evidence type="ECO:0000256" key="2">
    <source>
        <dbReference type="SAM" id="SignalP"/>
    </source>
</evidence>
<organism evidence="3 4">
    <name type="scientific">Citrus sinensis</name>
    <name type="common">Sweet orange</name>
    <name type="synonym">Citrus aurantium var. sinensis</name>
    <dbReference type="NCBI Taxonomy" id="2711"/>
    <lineage>
        <taxon>Eukaryota</taxon>
        <taxon>Viridiplantae</taxon>
        <taxon>Streptophyta</taxon>
        <taxon>Embryophyta</taxon>
        <taxon>Tracheophyta</taxon>
        <taxon>Spermatophyta</taxon>
        <taxon>Magnoliopsida</taxon>
        <taxon>eudicotyledons</taxon>
        <taxon>Gunneridae</taxon>
        <taxon>Pentapetalae</taxon>
        <taxon>rosids</taxon>
        <taxon>malvids</taxon>
        <taxon>Sapindales</taxon>
        <taxon>Rutaceae</taxon>
        <taxon>Aurantioideae</taxon>
        <taxon>Citrus</taxon>
    </lineage>
</organism>
<dbReference type="Proteomes" id="UP000027120">
    <property type="component" value="Unassembled WGS sequence"/>
</dbReference>
<keyword evidence="4" id="KW-1185">Reference proteome</keyword>
<reference evidence="3 4" key="1">
    <citation type="submission" date="2014-04" db="EMBL/GenBank/DDBJ databases">
        <authorList>
            <consortium name="International Citrus Genome Consortium"/>
            <person name="Gmitter F."/>
            <person name="Chen C."/>
            <person name="Farmerie W."/>
            <person name="Harkins T."/>
            <person name="Desany B."/>
            <person name="Mohiuddin M."/>
            <person name="Kodira C."/>
            <person name="Borodovsky M."/>
            <person name="Lomsadze A."/>
            <person name="Burns P."/>
            <person name="Jenkins J."/>
            <person name="Prochnik S."/>
            <person name="Shu S."/>
            <person name="Chapman J."/>
            <person name="Pitluck S."/>
            <person name="Schmutz J."/>
            <person name="Rokhsar D."/>
        </authorList>
    </citation>
    <scope>NUCLEOTIDE SEQUENCE</scope>
</reference>
<accession>A0A067FY85</accession>
<feature type="signal peptide" evidence="2">
    <location>
        <begin position="1"/>
        <end position="21"/>
    </location>
</feature>
<dbReference type="PANTHER" id="PTHR47273">
    <property type="entry name" value="EXPRESSED PROTEIN"/>
    <property type="match status" value="1"/>
</dbReference>
<dbReference type="SMR" id="A0A067FY85"/>
<dbReference type="eggNOG" id="ENOG502QQ26">
    <property type="taxonomic scope" value="Eukaryota"/>
</dbReference>
<protein>
    <recommendedName>
        <fullName evidence="5">Pollen Ole e 1 allergen and extensin family protein</fullName>
    </recommendedName>
</protein>
<feature type="region of interest" description="Disordered" evidence="1">
    <location>
        <begin position="267"/>
        <end position="347"/>
    </location>
</feature>
<evidence type="ECO:0000313" key="4">
    <source>
        <dbReference type="Proteomes" id="UP000027120"/>
    </source>
</evidence>
<dbReference type="Pfam" id="PF01190">
    <property type="entry name" value="Pollen_Ole_e_1"/>
    <property type="match status" value="1"/>
</dbReference>
<keyword evidence="2" id="KW-0732">Signal</keyword>
<feature type="compositionally biased region" description="Pro residues" evidence="1">
    <location>
        <begin position="182"/>
        <end position="202"/>
    </location>
</feature>
<dbReference type="EMBL" id="KK784887">
    <property type="protein sequence ID" value="KDO72303.1"/>
    <property type="molecule type" value="Genomic_DNA"/>
</dbReference>
<dbReference type="STRING" id="2711.A0A067FY85"/>
<feature type="compositionally biased region" description="Pro residues" evidence="1">
    <location>
        <begin position="267"/>
        <end position="336"/>
    </location>
</feature>
<evidence type="ECO:0000256" key="1">
    <source>
        <dbReference type="SAM" id="MobiDB-lite"/>
    </source>
</evidence>
<sequence length="347" mass="37902">MKMSWFYLIFFLSFIIGNLEAESNHHEKRHPSAVVVGTVYCDTCFQDNFSKASHFISGASVAVECKDETSKPSFRQEVKTDEHGEFKVDLPFSVSKHVKKINRCSVKLINSSEPYCGVASTATSSSLHLKSRKQGIHIFSAGFFTFKPLKQPNLCNQKPSLENSTSLNSEEASLPPFDSPSTFPPPIQDPTMPEFPPMPQLPRLPAMPQLPPLPSLPGLPFLPPMPGKTPEKKPEEISRETKLSEEKLGPPRLFDIPPLPPIPFLPPISILPPNPLQPPSPVLPPNPLQPPPLFPPNPLLPPPSPLIPLPPVPGLTPPPPFPFPLPPFPPLSPGIPPASSSPKNPSP</sequence>
<evidence type="ECO:0008006" key="5">
    <source>
        <dbReference type="Google" id="ProtNLM"/>
    </source>
</evidence>
<dbReference type="PaxDb" id="2711-XP_006482439.1"/>
<feature type="compositionally biased region" description="Low complexity" evidence="1">
    <location>
        <begin position="160"/>
        <end position="181"/>
    </location>
</feature>
<evidence type="ECO:0000313" key="3">
    <source>
        <dbReference type="EMBL" id="KDO72303.1"/>
    </source>
</evidence>
<feature type="compositionally biased region" description="Basic and acidic residues" evidence="1">
    <location>
        <begin position="229"/>
        <end position="249"/>
    </location>
</feature>
<name>A0A067FY85_CITSI</name>
<proteinExistence type="predicted"/>